<organism evidence="9 10">
    <name type="scientific">Anisodus acutangulus</name>
    <dbReference type="NCBI Taxonomy" id="402998"/>
    <lineage>
        <taxon>Eukaryota</taxon>
        <taxon>Viridiplantae</taxon>
        <taxon>Streptophyta</taxon>
        <taxon>Embryophyta</taxon>
        <taxon>Tracheophyta</taxon>
        <taxon>Spermatophyta</taxon>
        <taxon>Magnoliopsida</taxon>
        <taxon>eudicotyledons</taxon>
        <taxon>Gunneridae</taxon>
        <taxon>Pentapetalae</taxon>
        <taxon>asterids</taxon>
        <taxon>lamiids</taxon>
        <taxon>Solanales</taxon>
        <taxon>Solanaceae</taxon>
        <taxon>Solanoideae</taxon>
        <taxon>Hyoscyameae</taxon>
        <taxon>Anisodus</taxon>
    </lineage>
</organism>
<keyword evidence="4" id="KW-0378">Hydrolase</keyword>
<dbReference type="Proteomes" id="UP001152561">
    <property type="component" value="Unassembled WGS sequence"/>
</dbReference>
<dbReference type="Pfam" id="PF00082">
    <property type="entry name" value="Peptidase_S8"/>
    <property type="match status" value="1"/>
</dbReference>
<evidence type="ECO:0000313" key="10">
    <source>
        <dbReference type="Proteomes" id="UP001152561"/>
    </source>
</evidence>
<evidence type="ECO:0000256" key="3">
    <source>
        <dbReference type="ARBA" id="ARBA00022729"/>
    </source>
</evidence>
<dbReference type="PANTHER" id="PTHR10795">
    <property type="entry name" value="PROPROTEIN CONVERTASE SUBTILISIN/KEXIN"/>
    <property type="match status" value="1"/>
</dbReference>
<dbReference type="InterPro" id="IPR023828">
    <property type="entry name" value="Peptidase_S8_Ser-AS"/>
</dbReference>
<protein>
    <submittedName>
        <fullName evidence="9">Uncharacterized protein</fullName>
    </submittedName>
</protein>
<dbReference type="SUPFAM" id="SSF52743">
    <property type="entry name" value="Subtilisin-like"/>
    <property type="match status" value="1"/>
</dbReference>
<dbReference type="Gene3D" id="3.40.50.200">
    <property type="entry name" value="Peptidase S8/S53 domain"/>
    <property type="match status" value="1"/>
</dbReference>
<dbReference type="InterPro" id="IPR041469">
    <property type="entry name" value="Subtilisin-like_FN3"/>
</dbReference>
<accession>A0A9Q1MBY8</accession>
<dbReference type="InterPro" id="IPR036852">
    <property type="entry name" value="Peptidase_S8/S53_dom_sf"/>
</dbReference>
<dbReference type="PROSITE" id="PS51892">
    <property type="entry name" value="SUBTILASE"/>
    <property type="match status" value="1"/>
</dbReference>
<keyword evidence="2" id="KW-0645">Protease</keyword>
<evidence type="ECO:0000256" key="1">
    <source>
        <dbReference type="ARBA" id="ARBA00011073"/>
    </source>
</evidence>
<gene>
    <name evidence="9" type="ORF">K7X08_029782</name>
</gene>
<feature type="domain" description="Peptidase S8/S53" evidence="7">
    <location>
        <begin position="1"/>
        <end position="46"/>
    </location>
</feature>
<evidence type="ECO:0000256" key="5">
    <source>
        <dbReference type="ARBA" id="ARBA00022825"/>
    </source>
</evidence>
<evidence type="ECO:0000256" key="2">
    <source>
        <dbReference type="ARBA" id="ARBA00022670"/>
    </source>
</evidence>
<reference evidence="10" key="1">
    <citation type="journal article" date="2023" name="Proc. Natl. Acad. Sci. U.S.A.">
        <title>Genomic and structural basis for evolution of tropane alkaloid biosynthesis.</title>
        <authorList>
            <person name="Wanga Y.-J."/>
            <person name="Taina T."/>
            <person name="Yua J.-Y."/>
            <person name="Lia J."/>
            <person name="Xua B."/>
            <person name="Chenc J."/>
            <person name="D'Auriad J.C."/>
            <person name="Huanga J.-P."/>
            <person name="Huanga S.-X."/>
        </authorList>
    </citation>
    <scope>NUCLEOTIDE SEQUENCE [LARGE SCALE GENOMIC DNA]</scope>
    <source>
        <strain evidence="10">cv. KIB-2019</strain>
    </source>
</reference>
<dbReference type="OrthoDB" id="206201at2759"/>
<dbReference type="Pfam" id="PF17766">
    <property type="entry name" value="fn3_6"/>
    <property type="match status" value="1"/>
</dbReference>
<sequence length="184" mass="19617">MSGTSMSCPHVSGVVGLLKAIHPDWSPASMRSALMTTASPIHNTGKTLLDATREAATPFASGSGHIRPNLAADPGLVYDLGVNDYLNFLYPALSGNLIVTRTVTNVSSPGTYTARVGLPPGISVVVEPNVLIFKSQGQKERFSLHIKAVNTTYFSGVDQHKYGELVWSDGTHTVRSPITVEIAR</sequence>
<dbReference type="Gene3D" id="2.60.40.2310">
    <property type="match status" value="1"/>
</dbReference>
<evidence type="ECO:0000313" key="9">
    <source>
        <dbReference type="EMBL" id="KAJ8556391.1"/>
    </source>
</evidence>
<dbReference type="GO" id="GO:0004252">
    <property type="term" value="F:serine-type endopeptidase activity"/>
    <property type="evidence" value="ECO:0007669"/>
    <property type="project" value="InterPro"/>
</dbReference>
<keyword evidence="3" id="KW-0732">Signal</keyword>
<evidence type="ECO:0000259" key="7">
    <source>
        <dbReference type="Pfam" id="PF00082"/>
    </source>
</evidence>
<comment type="caution">
    <text evidence="9">The sequence shown here is derived from an EMBL/GenBank/DDBJ whole genome shotgun (WGS) entry which is preliminary data.</text>
</comment>
<evidence type="ECO:0000256" key="4">
    <source>
        <dbReference type="ARBA" id="ARBA00022801"/>
    </source>
</evidence>
<comment type="caution">
    <text evidence="6">Lacks conserved residue(s) required for the propagation of feature annotation.</text>
</comment>
<dbReference type="PROSITE" id="PS00138">
    <property type="entry name" value="SUBTILASE_SER"/>
    <property type="match status" value="1"/>
</dbReference>
<evidence type="ECO:0000256" key="6">
    <source>
        <dbReference type="PROSITE-ProRule" id="PRU01240"/>
    </source>
</evidence>
<proteinExistence type="inferred from homology"/>
<dbReference type="GO" id="GO:0006508">
    <property type="term" value="P:proteolysis"/>
    <property type="evidence" value="ECO:0007669"/>
    <property type="project" value="UniProtKB-KW"/>
</dbReference>
<dbReference type="AlphaFoldDB" id="A0A9Q1MBY8"/>
<evidence type="ECO:0000259" key="8">
    <source>
        <dbReference type="Pfam" id="PF17766"/>
    </source>
</evidence>
<name>A0A9Q1MBY8_9SOLA</name>
<dbReference type="InterPro" id="IPR000209">
    <property type="entry name" value="Peptidase_S8/S53_dom"/>
</dbReference>
<feature type="domain" description="Subtilisin-like protease fibronectin type-III" evidence="8">
    <location>
        <begin position="92"/>
        <end position="180"/>
    </location>
</feature>
<keyword evidence="10" id="KW-1185">Reference proteome</keyword>
<dbReference type="InterPro" id="IPR045051">
    <property type="entry name" value="SBT"/>
</dbReference>
<comment type="similarity">
    <text evidence="1 6">Belongs to the peptidase S8 family.</text>
</comment>
<keyword evidence="5" id="KW-0720">Serine protease</keyword>
<dbReference type="EMBL" id="JAJAGQ010000008">
    <property type="protein sequence ID" value="KAJ8556391.1"/>
    <property type="molecule type" value="Genomic_DNA"/>
</dbReference>